<dbReference type="OrthoDB" id="10034069at2759"/>
<proteinExistence type="predicted"/>
<sequence>MYREKNKTFKGMLKILISDYQKQNEEKMYPIVQELVKAQRELREVKGQLKNLQSHDTISSSSSSDNCDSDVSTISLFVQYNGFFNQLLNIQQTMTIENLLVKIRQLTGISNDRSIRLRVLSEDGLNTIFLIDKELNRTIESYNNCLKARMILNIEDSDDDDDREKYLKWSKSTSSSSERTYSFDESDV</sequence>
<organism evidence="2 3">
    <name type="scientific">Adineta steineri</name>
    <dbReference type="NCBI Taxonomy" id="433720"/>
    <lineage>
        <taxon>Eukaryota</taxon>
        <taxon>Metazoa</taxon>
        <taxon>Spiralia</taxon>
        <taxon>Gnathifera</taxon>
        <taxon>Rotifera</taxon>
        <taxon>Eurotatoria</taxon>
        <taxon>Bdelloidea</taxon>
        <taxon>Adinetida</taxon>
        <taxon>Adinetidae</taxon>
        <taxon>Adineta</taxon>
    </lineage>
</organism>
<dbReference type="EMBL" id="CAJNOM010000143">
    <property type="protein sequence ID" value="CAF1131520.1"/>
    <property type="molecule type" value="Genomic_DNA"/>
</dbReference>
<comment type="caution">
    <text evidence="2">The sequence shown here is derived from an EMBL/GenBank/DDBJ whole genome shotgun (WGS) entry which is preliminary data.</text>
</comment>
<feature type="region of interest" description="Disordered" evidence="1">
    <location>
        <begin position="169"/>
        <end position="188"/>
    </location>
</feature>
<accession>A0A814RFA7</accession>
<reference evidence="2" key="1">
    <citation type="submission" date="2021-02" db="EMBL/GenBank/DDBJ databases">
        <authorList>
            <person name="Nowell W R."/>
        </authorList>
    </citation>
    <scope>NUCLEOTIDE SEQUENCE</scope>
</reference>
<feature type="compositionally biased region" description="Low complexity" evidence="1">
    <location>
        <begin position="170"/>
        <end position="180"/>
    </location>
</feature>
<keyword evidence="3" id="KW-1185">Reference proteome</keyword>
<dbReference type="Proteomes" id="UP000663832">
    <property type="component" value="Unassembled WGS sequence"/>
</dbReference>
<dbReference type="AlphaFoldDB" id="A0A814RFA7"/>
<evidence type="ECO:0000313" key="3">
    <source>
        <dbReference type="Proteomes" id="UP000663832"/>
    </source>
</evidence>
<protein>
    <submittedName>
        <fullName evidence="2">Uncharacterized protein</fullName>
    </submittedName>
</protein>
<evidence type="ECO:0000256" key="1">
    <source>
        <dbReference type="SAM" id="MobiDB-lite"/>
    </source>
</evidence>
<evidence type="ECO:0000313" key="2">
    <source>
        <dbReference type="EMBL" id="CAF1131520.1"/>
    </source>
</evidence>
<gene>
    <name evidence="2" type="ORF">QVE165_LOCUS21966</name>
</gene>
<name>A0A814RFA7_9BILA</name>